<feature type="region of interest" description="Disordered" evidence="1">
    <location>
        <begin position="1"/>
        <end position="35"/>
    </location>
</feature>
<protein>
    <submittedName>
        <fullName evidence="4">Tex-like protein N-terminal domain-containing protein</fullName>
    </submittedName>
</protein>
<dbReference type="InterPro" id="IPR018974">
    <property type="entry name" value="Tex-like_N"/>
</dbReference>
<dbReference type="SUPFAM" id="SSF158832">
    <property type="entry name" value="Tex N-terminal region-like"/>
    <property type="match status" value="1"/>
</dbReference>
<organism evidence="3 4">
    <name type="scientific">Plectus sambesii</name>
    <dbReference type="NCBI Taxonomy" id="2011161"/>
    <lineage>
        <taxon>Eukaryota</taxon>
        <taxon>Metazoa</taxon>
        <taxon>Ecdysozoa</taxon>
        <taxon>Nematoda</taxon>
        <taxon>Chromadorea</taxon>
        <taxon>Plectida</taxon>
        <taxon>Plectina</taxon>
        <taxon>Plectoidea</taxon>
        <taxon>Plectidae</taxon>
        <taxon>Plectus</taxon>
    </lineage>
</organism>
<sequence length="111" mass="12419">MSQRREETEGNGTSSESSSDADSIHNAIEDEDSGHPEYQIGGWTLVQYVAEECDISYEVADELVSMFDDGKEVPFIARYRRNMIGDLEAESVHQAFNAYNIARYCSGISIL</sequence>
<dbReference type="Pfam" id="PF09371">
    <property type="entry name" value="Tex_N"/>
    <property type="match status" value="1"/>
</dbReference>
<evidence type="ECO:0000313" key="3">
    <source>
        <dbReference type="Proteomes" id="UP000887566"/>
    </source>
</evidence>
<keyword evidence="3" id="KW-1185">Reference proteome</keyword>
<dbReference type="InterPro" id="IPR023319">
    <property type="entry name" value="Tex-like_HTH_dom_sf"/>
</dbReference>
<proteinExistence type="predicted"/>
<name>A0A914X7V6_9BILA</name>
<evidence type="ECO:0000313" key="4">
    <source>
        <dbReference type="WBParaSite" id="PSAMB.scaffold7119size8190.g29654.t1"/>
    </source>
</evidence>
<feature type="domain" description="Tex-like protein N-terminal" evidence="2">
    <location>
        <begin position="44"/>
        <end position="100"/>
    </location>
</feature>
<dbReference type="Proteomes" id="UP000887566">
    <property type="component" value="Unplaced"/>
</dbReference>
<evidence type="ECO:0000259" key="2">
    <source>
        <dbReference type="Pfam" id="PF09371"/>
    </source>
</evidence>
<dbReference type="WBParaSite" id="PSAMB.scaffold7119size8190.g29654.t1">
    <property type="protein sequence ID" value="PSAMB.scaffold7119size8190.g29654.t1"/>
    <property type="gene ID" value="PSAMB.scaffold7119size8190.g29654"/>
</dbReference>
<evidence type="ECO:0000256" key="1">
    <source>
        <dbReference type="SAM" id="MobiDB-lite"/>
    </source>
</evidence>
<dbReference type="Gene3D" id="1.10.10.650">
    <property type="entry name" value="RuvA domain 2-like"/>
    <property type="match status" value="1"/>
</dbReference>
<accession>A0A914X7V6</accession>
<reference evidence="4" key="1">
    <citation type="submission" date="2022-11" db="UniProtKB">
        <authorList>
            <consortium name="WormBaseParasite"/>
        </authorList>
    </citation>
    <scope>IDENTIFICATION</scope>
</reference>
<dbReference type="AlphaFoldDB" id="A0A914X7V6"/>